<dbReference type="Pfam" id="PF09721">
    <property type="entry name" value="Exosortase_EpsH"/>
    <property type="match status" value="1"/>
</dbReference>
<evidence type="ECO:0000256" key="5">
    <source>
        <dbReference type="ARBA" id="ARBA00022801"/>
    </source>
</evidence>
<dbReference type="Proteomes" id="UP000625316">
    <property type="component" value="Unassembled WGS sequence"/>
</dbReference>
<dbReference type="AlphaFoldDB" id="A0A928Z3R4"/>
<keyword evidence="3" id="KW-0645">Protease</keyword>
<gene>
    <name evidence="9" type="primary">crtC</name>
    <name evidence="9" type="ORF">IQ266_07070</name>
</gene>
<dbReference type="InterPro" id="IPR026392">
    <property type="entry name" value="Exo/Archaeosortase_dom"/>
</dbReference>
<evidence type="ECO:0000256" key="8">
    <source>
        <dbReference type="SAM" id="Phobius"/>
    </source>
</evidence>
<feature type="transmembrane region" description="Helical" evidence="8">
    <location>
        <begin position="88"/>
        <end position="107"/>
    </location>
</feature>
<accession>A0A928Z3R4</accession>
<dbReference type="NCBIfam" id="NF033464">
    <property type="entry name" value="cyanoexo_CrtC"/>
    <property type="match status" value="1"/>
</dbReference>
<evidence type="ECO:0000256" key="7">
    <source>
        <dbReference type="ARBA" id="ARBA00023136"/>
    </source>
</evidence>
<evidence type="ECO:0000256" key="2">
    <source>
        <dbReference type="ARBA" id="ARBA00022475"/>
    </source>
</evidence>
<feature type="transmembrane region" description="Helical" evidence="8">
    <location>
        <begin position="26"/>
        <end position="43"/>
    </location>
</feature>
<feature type="transmembrane region" description="Helical" evidence="8">
    <location>
        <begin position="139"/>
        <end position="158"/>
    </location>
</feature>
<dbReference type="NCBIfam" id="TIGR04178">
    <property type="entry name" value="exo_archaeo"/>
    <property type="match status" value="1"/>
</dbReference>
<protein>
    <submittedName>
        <fullName evidence="9">Cyanoexosortase C</fullName>
    </submittedName>
</protein>
<reference evidence="9" key="1">
    <citation type="submission" date="2020-10" db="EMBL/GenBank/DDBJ databases">
        <authorList>
            <person name="Castelo-Branco R."/>
            <person name="Eusebio N."/>
            <person name="Adriana R."/>
            <person name="Vieira A."/>
            <person name="Brugerolle De Fraissinette N."/>
            <person name="Rezende De Castro R."/>
            <person name="Schneider M.P."/>
            <person name="Vasconcelos V."/>
            <person name="Leao P.N."/>
        </authorList>
    </citation>
    <scope>NUCLEOTIDE SEQUENCE</scope>
    <source>
        <strain evidence="9">LEGE 11480</strain>
    </source>
</reference>
<dbReference type="InterPro" id="IPR019127">
    <property type="entry name" value="Exosortase"/>
</dbReference>
<comment type="subcellular location">
    <subcellularLocation>
        <location evidence="1">Cell membrane</location>
        <topology evidence="1">Multi-pass membrane protein</topology>
    </subcellularLocation>
</comment>
<keyword evidence="6 8" id="KW-1133">Transmembrane helix</keyword>
<feature type="transmembrane region" description="Helical" evidence="8">
    <location>
        <begin position="205"/>
        <end position="225"/>
    </location>
</feature>
<dbReference type="GO" id="GO:0006508">
    <property type="term" value="P:proteolysis"/>
    <property type="evidence" value="ECO:0007669"/>
    <property type="project" value="UniProtKB-KW"/>
</dbReference>
<keyword evidence="4 8" id="KW-0812">Transmembrane</keyword>
<name>A0A928Z3R4_9CYAN</name>
<feature type="transmembrane region" description="Helical" evidence="8">
    <location>
        <begin position="113"/>
        <end position="132"/>
    </location>
</feature>
<evidence type="ECO:0000256" key="6">
    <source>
        <dbReference type="ARBA" id="ARBA00022989"/>
    </source>
</evidence>
<dbReference type="GO" id="GO:0008233">
    <property type="term" value="F:peptidase activity"/>
    <property type="evidence" value="ECO:0007669"/>
    <property type="project" value="UniProtKB-KW"/>
</dbReference>
<keyword evidence="2" id="KW-1003">Cell membrane</keyword>
<evidence type="ECO:0000256" key="4">
    <source>
        <dbReference type="ARBA" id="ARBA00022692"/>
    </source>
</evidence>
<evidence type="ECO:0000256" key="1">
    <source>
        <dbReference type="ARBA" id="ARBA00004651"/>
    </source>
</evidence>
<dbReference type="RefSeq" id="WP_264324342.1">
    <property type="nucleotide sequence ID" value="NZ_JADEXQ010000017.1"/>
</dbReference>
<feature type="transmembrane region" description="Helical" evidence="8">
    <location>
        <begin position="277"/>
        <end position="298"/>
    </location>
</feature>
<evidence type="ECO:0000313" key="9">
    <source>
        <dbReference type="EMBL" id="MBE9029523.1"/>
    </source>
</evidence>
<keyword evidence="10" id="KW-1185">Reference proteome</keyword>
<keyword evidence="7 8" id="KW-0472">Membrane</keyword>
<evidence type="ECO:0000256" key="3">
    <source>
        <dbReference type="ARBA" id="ARBA00022670"/>
    </source>
</evidence>
<comment type="caution">
    <text evidence="9">The sequence shown here is derived from an EMBL/GenBank/DDBJ whole genome shotgun (WGS) entry which is preliminary data.</text>
</comment>
<sequence length="309" mass="34657">MQLQESIKITPKAVLHAATRNAHRRYLTLASLLLLVYSVAFMGHQWQNLLKGSSDFILNFGFIALVVRNLYRQREELRSYKALSDDRLIGYVLMLGGGMMFLAVRVGTTSISLQALAAMLIVVGMAASTWGLEFFTRFWSAAMLVLVALYPNIGYVAIRVFRFFTSKDSLEHLMAQAGSFSLNLFQFQALAEGVYVKFPEGAVEVASGCSGFDMALSTVGIAFLMGQFMNASRLRTAMVMFVGWALAMLFNVPRIMMLAIASVYWGKESFDFWHGPIGGQIFSCILFTVYYYIAMWIIEYKSQPRKNAS</sequence>
<keyword evidence="5" id="KW-0378">Hydrolase</keyword>
<organism evidence="9 10">
    <name type="scientific">Romeriopsis navalis LEGE 11480</name>
    <dbReference type="NCBI Taxonomy" id="2777977"/>
    <lineage>
        <taxon>Bacteria</taxon>
        <taxon>Bacillati</taxon>
        <taxon>Cyanobacteriota</taxon>
        <taxon>Cyanophyceae</taxon>
        <taxon>Leptolyngbyales</taxon>
        <taxon>Leptolyngbyaceae</taxon>
        <taxon>Romeriopsis</taxon>
        <taxon>Romeriopsis navalis</taxon>
    </lineage>
</organism>
<feature type="transmembrane region" description="Helical" evidence="8">
    <location>
        <begin position="237"/>
        <end position="265"/>
    </location>
</feature>
<feature type="transmembrane region" description="Helical" evidence="8">
    <location>
        <begin position="49"/>
        <end position="67"/>
    </location>
</feature>
<proteinExistence type="predicted"/>
<dbReference type="GO" id="GO:0005886">
    <property type="term" value="C:plasma membrane"/>
    <property type="evidence" value="ECO:0007669"/>
    <property type="project" value="UniProtKB-SubCell"/>
</dbReference>
<evidence type="ECO:0000313" key="10">
    <source>
        <dbReference type="Proteomes" id="UP000625316"/>
    </source>
</evidence>
<dbReference type="EMBL" id="JADEXQ010000017">
    <property type="protein sequence ID" value="MBE9029523.1"/>
    <property type="molecule type" value="Genomic_DNA"/>
</dbReference>